<dbReference type="EMBL" id="UINC01015743">
    <property type="protein sequence ID" value="SVA66063.1"/>
    <property type="molecule type" value="Genomic_DNA"/>
</dbReference>
<gene>
    <name evidence="1" type="ORF">METZ01_LOCUS118917</name>
</gene>
<reference evidence="1" key="1">
    <citation type="submission" date="2018-05" db="EMBL/GenBank/DDBJ databases">
        <authorList>
            <person name="Lanie J.A."/>
            <person name="Ng W.-L."/>
            <person name="Kazmierczak K.M."/>
            <person name="Andrzejewski T.M."/>
            <person name="Davidsen T.M."/>
            <person name="Wayne K.J."/>
            <person name="Tettelin H."/>
            <person name="Glass J.I."/>
            <person name="Rusch D."/>
            <person name="Podicherti R."/>
            <person name="Tsui H.-C.T."/>
            <person name="Winkler M.E."/>
        </authorList>
    </citation>
    <scope>NUCLEOTIDE SEQUENCE</scope>
</reference>
<organism evidence="1">
    <name type="scientific">marine metagenome</name>
    <dbReference type="NCBI Taxonomy" id="408172"/>
    <lineage>
        <taxon>unclassified sequences</taxon>
        <taxon>metagenomes</taxon>
        <taxon>ecological metagenomes</taxon>
    </lineage>
</organism>
<proteinExistence type="predicted"/>
<feature type="non-terminal residue" evidence="1">
    <location>
        <position position="42"/>
    </location>
</feature>
<name>A0A381XP92_9ZZZZ</name>
<sequence>MFLLGTTILAFVAVHSLVNTRPIDVKITRSFNDDQVFENSRV</sequence>
<accession>A0A381XP92</accession>
<dbReference type="AlphaFoldDB" id="A0A381XP92"/>
<evidence type="ECO:0000313" key="1">
    <source>
        <dbReference type="EMBL" id="SVA66063.1"/>
    </source>
</evidence>
<protein>
    <submittedName>
        <fullName evidence="1">Uncharacterized protein</fullName>
    </submittedName>
</protein>